<evidence type="ECO:0000256" key="1">
    <source>
        <dbReference type="ARBA" id="ARBA00005634"/>
    </source>
</evidence>
<accession>A0A143PFT5</accession>
<keyword evidence="6" id="KW-0645">Protease</keyword>
<dbReference type="Proteomes" id="UP000076079">
    <property type="component" value="Chromosome"/>
</dbReference>
<dbReference type="InterPro" id="IPR007484">
    <property type="entry name" value="Peptidase_M28"/>
</dbReference>
<dbReference type="SUPFAM" id="SSF52025">
    <property type="entry name" value="PA domain"/>
    <property type="match status" value="1"/>
</dbReference>
<feature type="domain" description="Transferrin receptor-like dimerisation" evidence="4">
    <location>
        <begin position="633"/>
        <end position="742"/>
    </location>
</feature>
<keyword evidence="2" id="KW-0732">Signal</keyword>
<dbReference type="SUPFAM" id="SSF53187">
    <property type="entry name" value="Zn-dependent exopeptidases"/>
    <property type="match status" value="1"/>
</dbReference>
<comment type="similarity">
    <text evidence="1">Belongs to the peptidase M28 family. M28B subfamily.</text>
</comment>
<name>A0A143PFT5_LUTPR</name>
<reference evidence="7" key="2">
    <citation type="submission" date="2016-04" db="EMBL/GenBank/DDBJ databases">
        <title>First Complete Genome Sequence of a Subdivision 6 Acidobacterium.</title>
        <authorList>
            <person name="Huang S."/>
            <person name="Vieira S."/>
            <person name="Bunk B."/>
            <person name="Riedel T."/>
            <person name="Sproeer C."/>
            <person name="Overmann J."/>
        </authorList>
    </citation>
    <scope>NUCLEOTIDE SEQUENCE [LARGE SCALE GENOMIC DNA]</scope>
    <source>
        <strain evidence="7">DSM 100886 HEG_-6_39</strain>
    </source>
</reference>
<dbReference type="EC" id="3.4.11.24" evidence="6"/>
<keyword evidence="6" id="KW-0378">Hydrolase</keyword>
<feature type="signal peptide" evidence="2">
    <location>
        <begin position="1"/>
        <end position="24"/>
    </location>
</feature>
<dbReference type="InterPro" id="IPR036757">
    <property type="entry name" value="TFR-like_dimer_dom_sf"/>
</dbReference>
<dbReference type="FunFam" id="3.40.630.10:FF:000101">
    <property type="entry name" value="N-acetylated alpha-linked acidic dipeptidase like 1"/>
    <property type="match status" value="1"/>
</dbReference>
<dbReference type="PANTHER" id="PTHR10404:SF46">
    <property type="entry name" value="VACUOLAR PROTEIN SORTING-ASSOCIATED PROTEIN 70"/>
    <property type="match status" value="1"/>
</dbReference>
<evidence type="ECO:0000313" key="7">
    <source>
        <dbReference type="Proteomes" id="UP000076079"/>
    </source>
</evidence>
<dbReference type="STRING" id="1855912.LuPra_00453"/>
<dbReference type="Pfam" id="PF02225">
    <property type="entry name" value="PA"/>
    <property type="match status" value="1"/>
</dbReference>
<dbReference type="InterPro" id="IPR039373">
    <property type="entry name" value="Peptidase_M28B"/>
</dbReference>
<dbReference type="Pfam" id="PF04253">
    <property type="entry name" value="TFR_dimer"/>
    <property type="match status" value="1"/>
</dbReference>
<protein>
    <submittedName>
        <fullName evidence="6">Aminopeptidase S</fullName>
        <ecNumber evidence="6">3.4.11.24</ecNumber>
    </submittedName>
</protein>
<dbReference type="Gene3D" id="3.50.30.30">
    <property type="match status" value="1"/>
</dbReference>
<proteinExistence type="inferred from homology"/>
<dbReference type="InterPro" id="IPR007365">
    <property type="entry name" value="TFR-like_dimer_dom"/>
</dbReference>
<sequence length="753" mass="82007" precursor="true">MARMHRALPLLAFLFFVCSLAGHAQDQPAAPAIHGFARARLDAQRDLERRFDDQLSKANLTAWLERLAGRPHHAGSPHGKANAEFMAGLLREWGYQVEIAQYDVLFPTPTTRVVELVAPTKFTASLTEPEVAGDAVSKLGAEALPTFNMYSADGDVTGDLVYVNYGVPADYEELERRGIDVTGKIVIARYGGSWRGIKPKVAAEHGAIGCLIYSEPRDDGYGQGDVYPKGGWRSEHSAQRGSVADMPVYPGDPLTPGVAATKEAKRPEFTKAQTLTKIPVLPISYADALPLLKALGGPVAPAAWRGALPITYHLGPGAARVHLKLAFDWKLAPAFDVIATLPGTEFPDQWVVRGNHHDAWVAGASDPTSGMVAVLEEARAIAQLARAGWRPRRTLVFAAWDAEEPGLLGSTEWVEDHAEALSARVVAYINSDSNARGFFSAGGSHSLERFVNEIARDVPDPKVDGSVGHRLLARTILSGSPSARRLARDEQRFEISALGSGSDYTPFLQHLGIASLDIGFGGEGEYGQYHSIYDSVDHYKRFQDPDMAYAAALARVGGRAVLRLSEADLLPFAFERSAERIGSYVKEIEELVETLKTETTEHNRRVADGTFTLASNPAERFVAPAKKDDVPEIELKPLRNAVERLRVAARRFDAAATAAVDGPAAALAQANAIVFTAERALTRNDGLPRRPWFRHQVYAPGYYTGYGVKTLPAVREALEQRAWDEARTQVPLVAQALERYAGEIERAASALER</sequence>
<dbReference type="GO" id="GO:0004177">
    <property type="term" value="F:aminopeptidase activity"/>
    <property type="evidence" value="ECO:0007669"/>
    <property type="project" value="UniProtKB-KW"/>
</dbReference>
<dbReference type="AlphaFoldDB" id="A0A143PFT5"/>
<dbReference type="CDD" id="cd08022">
    <property type="entry name" value="M28_PSMA_like"/>
    <property type="match status" value="1"/>
</dbReference>
<dbReference type="CDD" id="cd02121">
    <property type="entry name" value="PA_GCPII_like"/>
    <property type="match status" value="1"/>
</dbReference>
<keyword evidence="6" id="KW-0031">Aminopeptidase</keyword>
<dbReference type="PATRIC" id="fig|1813736.3.peg.474"/>
<dbReference type="Gene3D" id="1.20.930.40">
    <property type="entry name" value="Transferrin receptor-like, dimerisation domain"/>
    <property type="match status" value="1"/>
</dbReference>
<dbReference type="InterPro" id="IPR003137">
    <property type="entry name" value="PA_domain"/>
</dbReference>
<evidence type="ECO:0000259" key="5">
    <source>
        <dbReference type="Pfam" id="PF04389"/>
    </source>
</evidence>
<feature type="domain" description="Peptidase M28" evidence="5">
    <location>
        <begin position="337"/>
        <end position="540"/>
    </location>
</feature>
<evidence type="ECO:0000259" key="4">
    <source>
        <dbReference type="Pfam" id="PF04253"/>
    </source>
</evidence>
<dbReference type="SUPFAM" id="SSF47672">
    <property type="entry name" value="Transferrin receptor-like dimerisation domain"/>
    <property type="match status" value="1"/>
</dbReference>
<gene>
    <name evidence="6" type="ORF">LuPra_00453</name>
</gene>
<organism evidence="6 7">
    <name type="scientific">Luteitalea pratensis</name>
    <dbReference type="NCBI Taxonomy" id="1855912"/>
    <lineage>
        <taxon>Bacteria</taxon>
        <taxon>Pseudomonadati</taxon>
        <taxon>Acidobacteriota</taxon>
        <taxon>Vicinamibacteria</taxon>
        <taxon>Vicinamibacterales</taxon>
        <taxon>Vicinamibacteraceae</taxon>
        <taxon>Luteitalea</taxon>
    </lineage>
</organism>
<dbReference type="PANTHER" id="PTHR10404">
    <property type="entry name" value="N-ACETYLATED-ALPHA-LINKED ACIDIC DIPEPTIDASE"/>
    <property type="match status" value="1"/>
</dbReference>
<reference evidence="6 7" key="1">
    <citation type="journal article" date="2016" name="Genome Announc.">
        <title>First Complete Genome Sequence of a Subdivision 6 Acidobacterium Strain.</title>
        <authorList>
            <person name="Huang S."/>
            <person name="Vieira S."/>
            <person name="Bunk B."/>
            <person name="Riedel T."/>
            <person name="Sproer C."/>
            <person name="Overmann J."/>
        </authorList>
    </citation>
    <scope>NUCLEOTIDE SEQUENCE [LARGE SCALE GENOMIC DNA]</scope>
    <source>
        <strain evidence="7">DSM 100886 HEG_-6_39</strain>
    </source>
</reference>
<feature type="domain" description="PA" evidence="3">
    <location>
        <begin position="156"/>
        <end position="222"/>
    </location>
</feature>
<dbReference type="Pfam" id="PF04389">
    <property type="entry name" value="Peptidase_M28"/>
    <property type="match status" value="1"/>
</dbReference>
<dbReference type="Gene3D" id="3.40.630.10">
    <property type="entry name" value="Zn peptidases"/>
    <property type="match status" value="1"/>
</dbReference>
<dbReference type="KEGG" id="abac:LuPra_00453"/>
<evidence type="ECO:0000313" key="6">
    <source>
        <dbReference type="EMBL" id="AMY07286.1"/>
    </source>
</evidence>
<dbReference type="EMBL" id="CP015136">
    <property type="protein sequence ID" value="AMY07286.1"/>
    <property type="molecule type" value="Genomic_DNA"/>
</dbReference>
<evidence type="ECO:0000256" key="2">
    <source>
        <dbReference type="SAM" id="SignalP"/>
    </source>
</evidence>
<feature type="chain" id="PRO_5007511233" evidence="2">
    <location>
        <begin position="25"/>
        <end position="753"/>
    </location>
</feature>
<dbReference type="InterPro" id="IPR046450">
    <property type="entry name" value="PA_dom_sf"/>
</dbReference>
<evidence type="ECO:0000259" key="3">
    <source>
        <dbReference type="Pfam" id="PF02225"/>
    </source>
</evidence>
<keyword evidence="7" id="KW-1185">Reference proteome</keyword>